<evidence type="ECO:0000256" key="2">
    <source>
        <dbReference type="ARBA" id="ARBA00022525"/>
    </source>
</evidence>
<keyword evidence="4" id="KW-0812">Transmembrane</keyword>
<feature type="domain" description="Carbohydrate-binding module family 96" evidence="6">
    <location>
        <begin position="308"/>
        <end position="433"/>
    </location>
</feature>
<dbReference type="InterPro" id="IPR006860">
    <property type="entry name" value="FecR"/>
</dbReference>
<comment type="caution">
    <text evidence="7">The sequence shown here is derived from an EMBL/GenBank/DDBJ whole genome shotgun (WGS) entry which is preliminary data.</text>
</comment>
<evidence type="ECO:0000256" key="4">
    <source>
        <dbReference type="SAM" id="Phobius"/>
    </source>
</evidence>
<feature type="transmembrane region" description="Helical" evidence="4">
    <location>
        <begin position="94"/>
        <end position="116"/>
    </location>
</feature>
<evidence type="ECO:0000313" key="7">
    <source>
        <dbReference type="EMBL" id="TWU44392.1"/>
    </source>
</evidence>
<organism evidence="7 8">
    <name type="scientific">Novipirellula aureliae</name>
    <dbReference type="NCBI Taxonomy" id="2527966"/>
    <lineage>
        <taxon>Bacteria</taxon>
        <taxon>Pseudomonadati</taxon>
        <taxon>Planctomycetota</taxon>
        <taxon>Planctomycetia</taxon>
        <taxon>Pirellulales</taxon>
        <taxon>Pirellulaceae</taxon>
        <taxon>Novipirellula</taxon>
    </lineage>
</organism>
<evidence type="ECO:0000259" key="6">
    <source>
        <dbReference type="Pfam" id="PF24517"/>
    </source>
</evidence>
<evidence type="ECO:0000256" key="3">
    <source>
        <dbReference type="ARBA" id="ARBA00022729"/>
    </source>
</evidence>
<keyword evidence="8" id="KW-1185">Reference proteome</keyword>
<dbReference type="GO" id="GO:0005576">
    <property type="term" value="C:extracellular region"/>
    <property type="evidence" value="ECO:0007669"/>
    <property type="project" value="UniProtKB-SubCell"/>
</dbReference>
<evidence type="ECO:0000313" key="8">
    <source>
        <dbReference type="Proteomes" id="UP000315471"/>
    </source>
</evidence>
<dbReference type="InterPro" id="IPR055372">
    <property type="entry name" value="CBM96"/>
</dbReference>
<keyword evidence="4" id="KW-0472">Membrane</keyword>
<proteinExistence type="predicted"/>
<name>A0A5C6E639_9BACT</name>
<dbReference type="PANTHER" id="PTHR30273:SF2">
    <property type="entry name" value="PROTEIN FECR"/>
    <property type="match status" value="1"/>
</dbReference>
<dbReference type="Pfam" id="PF04773">
    <property type="entry name" value="FecR"/>
    <property type="match status" value="1"/>
</dbReference>
<keyword evidence="2" id="KW-0964">Secreted</keyword>
<reference evidence="7 8" key="1">
    <citation type="submission" date="2019-02" db="EMBL/GenBank/DDBJ databases">
        <title>Deep-cultivation of Planctomycetes and their phenomic and genomic characterization uncovers novel biology.</title>
        <authorList>
            <person name="Wiegand S."/>
            <person name="Jogler M."/>
            <person name="Boedeker C."/>
            <person name="Pinto D."/>
            <person name="Vollmers J."/>
            <person name="Rivas-Marin E."/>
            <person name="Kohn T."/>
            <person name="Peeters S.H."/>
            <person name="Heuer A."/>
            <person name="Rast P."/>
            <person name="Oberbeckmann S."/>
            <person name="Bunk B."/>
            <person name="Jeske O."/>
            <person name="Meyerdierks A."/>
            <person name="Storesund J.E."/>
            <person name="Kallscheuer N."/>
            <person name="Luecker S."/>
            <person name="Lage O.M."/>
            <person name="Pohl T."/>
            <person name="Merkel B.J."/>
            <person name="Hornburger P."/>
            <person name="Mueller R.-W."/>
            <person name="Bruemmer F."/>
            <person name="Labrenz M."/>
            <person name="Spormann A.M."/>
            <person name="Op Den Camp H."/>
            <person name="Overmann J."/>
            <person name="Amann R."/>
            <person name="Jetten M.S.M."/>
            <person name="Mascher T."/>
            <person name="Medema M.H."/>
            <person name="Devos D.P."/>
            <person name="Kaster A.-K."/>
            <person name="Ovreas L."/>
            <person name="Rohde M."/>
            <person name="Galperin M.Y."/>
            <person name="Jogler C."/>
        </authorList>
    </citation>
    <scope>NUCLEOTIDE SEQUENCE [LARGE SCALE GENOMIC DNA]</scope>
    <source>
        <strain evidence="7 8">Q31b</strain>
    </source>
</reference>
<gene>
    <name evidence="7" type="ORF">Q31b_19280</name>
</gene>
<dbReference type="Pfam" id="PF24517">
    <property type="entry name" value="CBM96"/>
    <property type="match status" value="1"/>
</dbReference>
<comment type="subcellular location">
    <subcellularLocation>
        <location evidence="1">Secreted</location>
    </subcellularLocation>
</comment>
<dbReference type="EMBL" id="SJPY01000002">
    <property type="protein sequence ID" value="TWU44392.1"/>
    <property type="molecule type" value="Genomic_DNA"/>
</dbReference>
<feature type="domain" description="FecR protein" evidence="5">
    <location>
        <begin position="163"/>
        <end position="251"/>
    </location>
</feature>
<sequence>MYSGKNGRELKKDEHAMNDKHFDDLLAAYLEGDISAEQLSELHRIVQSSEPWKQRFQEATRVHVLLRETLVEQVELQAIQQSPTQNEVRPSRHWTYAAIAVAAILLVSATIGYNAYHPHLDSTLEIGVCMSVSGSGETLVERGERLYQAIPNLPLQTGDQVICDANAQAMVRLADGSILSMEPGARLTLVSDSPEVILQQGEAFFEIAPRRPGMPAFQIRTGHSTVAVMGTVFSLVANDHTELKVYEGSVKLTRNSDKASVEVGSQQMASTGMASFAAEKLSHPPMEILTLTPTDDVTLDRGKPEHNQQLKVEGQRRIVYLRFEIPDRDGIRSARLRLTQNIDSGTGTLRYFLGDHADWSEDNLTEVGPPKRLTKVAERKGVVQRGQIIEVDVSDATRHPGPITIIMTLDKAHEDDIWFGSRESDTPPQLILRYLPGPLEKSYPPPKLSDPPV</sequence>
<dbReference type="PANTHER" id="PTHR30273">
    <property type="entry name" value="PERIPLASMIC SIGNAL SENSOR AND SIGMA FACTOR ACTIVATOR FECR-RELATED"/>
    <property type="match status" value="1"/>
</dbReference>
<dbReference type="AlphaFoldDB" id="A0A5C6E639"/>
<accession>A0A5C6E639</accession>
<dbReference type="Proteomes" id="UP000315471">
    <property type="component" value="Unassembled WGS sequence"/>
</dbReference>
<dbReference type="Gene3D" id="2.60.120.1440">
    <property type="match status" value="1"/>
</dbReference>
<keyword evidence="3" id="KW-0732">Signal</keyword>
<evidence type="ECO:0000259" key="5">
    <source>
        <dbReference type="Pfam" id="PF04773"/>
    </source>
</evidence>
<keyword evidence="4" id="KW-1133">Transmembrane helix</keyword>
<dbReference type="InterPro" id="IPR012373">
    <property type="entry name" value="Ferrdict_sens_TM"/>
</dbReference>
<dbReference type="GO" id="GO:0016989">
    <property type="term" value="F:sigma factor antagonist activity"/>
    <property type="evidence" value="ECO:0007669"/>
    <property type="project" value="TreeGrafter"/>
</dbReference>
<evidence type="ECO:0000256" key="1">
    <source>
        <dbReference type="ARBA" id="ARBA00004613"/>
    </source>
</evidence>
<protein>
    <submittedName>
        <fullName evidence="7">FecR protein</fullName>
    </submittedName>
</protein>